<reference evidence="6 7" key="1">
    <citation type="submission" date="2020-08" db="EMBL/GenBank/DDBJ databases">
        <title>Genomic Encyclopedia of Type Strains, Phase IV (KMG-IV): sequencing the most valuable type-strain genomes for metagenomic binning, comparative biology and taxonomic classification.</title>
        <authorList>
            <person name="Goeker M."/>
        </authorList>
    </citation>
    <scope>NUCLEOTIDE SEQUENCE [LARGE SCALE GENOMIC DNA]</scope>
    <source>
        <strain evidence="6 7">DSM 102189</strain>
    </source>
</reference>
<dbReference type="GO" id="GO:0032259">
    <property type="term" value="P:methylation"/>
    <property type="evidence" value="ECO:0007669"/>
    <property type="project" value="UniProtKB-KW"/>
</dbReference>
<gene>
    <name evidence="6" type="ORF">FHS79_001128</name>
</gene>
<keyword evidence="3 6" id="KW-0808">Transferase</keyword>
<dbReference type="EC" id="2.1.1.79" evidence="6"/>
<dbReference type="AlphaFoldDB" id="A0A841L3V4"/>
<dbReference type="InterPro" id="IPR029063">
    <property type="entry name" value="SAM-dependent_MTases_sf"/>
</dbReference>
<dbReference type="PIRSF" id="PIRSF003085">
    <property type="entry name" value="CMAS"/>
    <property type="match status" value="1"/>
</dbReference>
<dbReference type="InterPro" id="IPR050723">
    <property type="entry name" value="CFA/CMAS"/>
</dbReference>
<proteinExistence type="inferred from homology"/>
<dbReference type="CDD" id="cd02440">
    <property type="entry name" value="AdoMet_MTases"/>
    <property type="match status" value="1"/>
</dbReference>
<keyword evidence="2 6" id="KW-0489">Methyltransferase</keyword>
<keyword evidence="5" id="KW-0443">Lipid metabolism</keyword>
<dbReference type="PANTHER" id="PTHR43667">
    <property type="entry name" value="CYCLOPROPANE-FATTY-ACYL-PHOSPHOLIPID SYNTHASE"/>
    <property type="match status" value="1"/>
</dbReference>
<dbReference type="PANTHER" id="PTHR43667:SF1">
    <property type="entry name" value="CYCLOPROPANE-FATTY-ACYL-PHOSPHOLIPID SYNTHASE"/>
    <property type="match status" value="1"/>
</dbReference>
<evidence type="ECO:0000313" key="6">
    <source>
        <dbReference type="EMBL" id="MBB6226966.1"/>
    </source>
</evidence>
<dbReference type="InterPro" id="IPR003333">
    <property type="entry name" value="CMAS"/>
</dbReference>
<dbReference type="GO" id="GO:0008825">
    <property type="term" value="F:cyclopropane-fatty-acyl-phospholipid synthase activity"/>
    <property type="evidence" value="ECO:0007669"/>
    <property type="project" value="UniProtKB-EC"/>
</dbReference>
<keyword evidence="4" id="KW-0949">S-adenosyl-L-methionine</keyword>
<evidence type="ECO:0000256" key="1">
    <source>
        <dbReference type="ARBA" id="ARBA00010815"/>
    </source>
</evidence>
<dbReference type="Gene3D" id="3.40.50.150">
    <property type="entry name" value="Vaccinia Virus protein VP39"/>
    <property type="match status" value="1"/>
</dbReference>
<organism evidence="6 7">
    <name type="scientific">Polymorphobacter multimanifer</name>
    <dbReference type="NCBI Taxonomy" id="1070431"/>
    <lineage>
        <taxon>Bacteria</taxon>
        <taxon>Pseudomonadati</taxon>
        <taxon>Pseudomonadota</taxon>
        <taxon>Alphaproteobacteria</taxon>
        <taxon>Sphingomonadales</taxon>
        <taxon>Sphingosinicellaceae</taxon>
        <taxon>Polymorphobacter</taxon>
    </lineage>
</organism>
<evidence type="ECO:0000313" key="7">
    <source>
        <dbReference type="Proteomes" id="UP000538147"/>
    </source>
</evidence>
<evidence type="ECO:0000256" key="5">
    <source>
        <dbReference type="ARBA" id="ARBA00023098"/>
    </source>
</evidence>
<evidence type="ECO:0000256" key="2">
    <source>
        <dbReference type="ARBA" id="ARBA00022603"/>
    </source>
</evidence>
<sequence>MFLLDRLFRKFIQLGELVVTDARGKQYRYGSRQAGRPDVAIRLTDSATPRKMALNLALGAGEAFMDGRLVIERGDVRNLVDLVTYNLRWERSNTARFALWRQAAVAAWIDQRNFERRAKRNVAHHYDLDDRLYDLFLDPHRQYSCAYWAPGVETLEAAQEAKLAHIAAKLDLKPGCRVLDIGCGWGGLARYLHRHTGAAVLGVTLSEEQLKYARAETARQGMAEHVKFELVDYRRVEGQFDRIVSVGMFEHVGLPNYRTYFETIERLLAPDGVALVHTIARADGPGATDPWTAKYIFPGGYSPAVSQIIPHIEKSWMWITDMEVLRLHYAHTIDAWYDRCVARRAEIEALYDARFFRMWTFYLAAARAAFINDGHMNVQIQLAKKRDVLPLTRDYIAEIEKGFAPQVAALGRTAAAR</sequence>
<comment type="similarity">
    <text evidence="1">Belongs to the CFA/CMAS family.</text>
</comment>
<accession>A0A841L3V4</accession>
<comment type="caution">
    <text evidence="6">The sequence shown here is derived from an EMBL/GenBank/DDBJ whole genome shotgun (WGS) entry which is preliminary data.</text>
</comment>
<dbReference type="Proteomes" id="UP000538147">
    <property type="component" value="Unassembled WGS sequence"/>
</dbReference>
<dbReference type="SUPFAM" id="SSF53335">
    <property type="entry name" value="S-adenosyl-L-methionine-dependent methyltransferases"/>
    <property type="match status" value="1"/>
</dbReference>
<evidence type="ECO:0000256" key="4">
    <source>
        <dbReference type="ARBA" id="ARBA00022691"/>
    </source>
</evidence>
<dbReference type="Pfam" id="PF02353">
    <property type="entry name" value="CMAS"/>
    <property type="match status" value="1"/>
</dbReference>
<dbReference type="GO" id="GO:0008610">
    <property type="term" value="P:lipid biosynthetic process"/>
    <property type="evidence" value="ECO:0007669"/>
    <property type="project" value="InterPro"/>
</dbReference>
<evidence type="ECO:0000256" key="3">
    <source>
        <dbReference type="ARBA" id="ARBA00022679"/>
    </source>
</evidence>
<dbReference type="EMBL" id="JACIIV010000007">
    <property type="protein sequence ID" value="MBB6226966.1"/>
    <property type="molecule type" value="Genomic_DNA"/>
</dbReference>
<keyword evidence="7" id="KW-1185">Reference proteome</keyword>
<protein>
    <submittedName>
        <fullName evidence="6">Cyclopropane-fatty-acyl-phospholipid synthase</fullName>
        <ecNumber evidence="6">2.1.1.79</ecNumber>
    </submittedName>
</protein>
<dbReference type="RefSeq" id="WP_184196665.1">
    <property type="nucleotide sequence ID" value="NZ_JACIIV010000007.1"/>
</dbReference>
<name>A0A841L3V4_9SPHN</name>